<feature type="binding site" evidence="5">
    <location>
        <begin position="225"/>
        <end position="226"/>
    </location>
    <ligand>
        <name>substrate</name>
    </ligand>
</feature>
<evidence type="ECO:0000256" key="2">
    <source>
        <dbReference type="ARBA" id="ARBA00022984"/>
    </source>
</evidence>
<dbReference type="PANTHER" id="PTHR21198">
    <property type="entry name" value="GLUTAMATE RACEMASE"/>
    <property type="match status" value="1"/>
</dbReference>
<dbReference type="GO" id="GO:0071555">
    <property type="term" value="P:cell wall organization"/>
    <property type="evidence" value="ECO:0007669"/>
    <property type="project" value="UniProtKB-KW"/>
</dbReference>
<keyword evidence="1 5" id="KW-0133">Cell shape</keyword>
<dbReference type="AlphaFoldDB" id="A0A0H3C1M8"/>
<keyword evidence="7" id="KW-0472">Membrane</keyword>
<evidence type="ECO:0000256" key="3">
    <source>
        <dbReference type="ARBA" id="ARBA00023235"/>
    </source>
</evidence>
<evidence type="ECO:0000256" key="4">
    <source>
        <dbReference type="ARBA" id="ARBA00023316"/>
    </source>
</evidence>
<keyword evidence="7" id="KW-1133">Transmembrane helix</keyword>
<dbReference type="EMBL" id="CP001205">
    <property type="protein sequence ID" value="ACK75138.1"/>
    <property type="molecule type" value="Genomic_DNA"/>
</dbReference>
<dbReference type="KEGG" id="bbz:BbuZS7_0100"/>
<feature type="binding site" evidence="5">
    <location>
        <begin position="88"/>
        <end position="89"/>
    </location>
    <ligand>
        <name>substrate</name>
    </ligand>
</feature>
<name>A0A0H3C1M8_BORBZ</name>
<protein>
    <recommendedName>
        <fullName evidence="5 6">Glutamate racemase</fullName>
        <ecNumber evidence="5 6">5.1.1.3</ecNumber>
    </recommendedName>
</protein>
<comment type="pathway">
    <text evidence="5">Cell wall biogenesis; peptidoglycan biosynthesis.</text>
</comment>
<dbReference type="NCBIfam" id="TIGR00067">
    <property type="entry name" value="glut_race"/>
    <property type="match status" value="1"/>
</dbReference>
<dbReference type="Gene3D" id="3.40.50.1860">
    <property type="match status" value="2"/>
</dbReference>
<evidence type="ECO:0000256" key="5">
    <source>
        <dbReference type="HAMAP-Rule" id="MF_00258"/>
    </source>
</evidence>
<comment type="similarity">
    <text evidence="5">Belongs to the aspartate/glutamate racemases family.</text>
</comment>
<feature type="binding site" evidence="5">
    <location>
        <begin position="121"/>
        <end position="122"/>
    </location>
    <ligand>
        <name>substrate</name>
    </ligand>
</feature>
<feature type="active site" description="Proton donor/acceptor" evidence="5">
    <location>
        <position position="120"/>
    </location>
</feature>
<keyword evidence="3 5" id="KW-0413">Isomerase</keyword>
<dbReference type="GO" id="GO:0008881">
    <property type="term" value="F:glutamate racemase activity"/>
    <property type="evidence" value="ECO:0007669"/>
    <property type="project" value="UniProtKB-UniRule"/>
</dbReference>
<feature type="binding site" evidence="5">
    <location>
        <begin position="56"/>
        <end position="57"/>
    </location>
    <ligand>
        <name>substrate</name>
    </ligand>
</feature>
<keyword evidence="4 5" id="KW-0961">Cell wall biogenesis/degradation</keyword>
<evidence type="ECO:0000313" key="8">
    <source>
        <dbReference type="EMBL" id="ACK75138.1"/>
    </source>
</evidence>
<reference evidence="8 9" key="1">
    <citation type="journal article" date="2011" name="J. Bacteriol.">
        <title>Whole-genome sequences of thirteen isolates of Borrelia burgdorferi.</title>
        <authorList>
            <person name="Schutzer S.E."/>
            <person name="Fraser-Liggett C.M."/>
            <person name="Casjens S.R."/>
            <person name="Qiu W.G."/>
            <person name="Dunn J.J."/>
            <person name="Mongodin E.F."/>
            <person name="Luft B.J."/>
        </authorList>
    </citation>
    <scope>NUCLEOTIDE SEQUENCE [LARGE SCALE GENOMIC DNA]</scope>
    <source>
        <strain evidence="8 9">ZS7</strain>
    </source>
</reference>
<dbReference type="HOGENOM" id="CLU_052344_2_2_12"/>
<keyword evidence="2 5" id="KW-0573">Peptidoglycan synthesis</keyword>
<gene>
    <name evidence="5 8" type="primary">murI</name>
    <name evidence="8" type="ordered locus">BbuZS7_0100</name>
</gene>
<accession>A0A0H3C1M8</accession>
<dbReference type="InterPro" id="IPR004391">
    <property type="entry name" value="Glu_race"/>
</dbReference>
<feature type="transmembrane region" description="Helical" evidence="7">
    <location>
        <begin position="16"/>
        <end position="36"/>
    </location>
</feature>
<evidence type="ECO:0000256" key="1">
    <source>
        <dbReference type="ARBA" id="ARBA00022960"/>
    </source>
</evidence>
<evidence type="ECO:0000256" key="7">
    <source>
        <dbReference type="SAM" id="Phobius"/>
    </source>
</evidence>
<dbReference type="HAMAP" id="MF_00258">
    <property type="entry name" value="Glu_racemase"/>
    <property type="match status" value="1"/>
</dbReference>
<comment type="function">
    <text evidence="5">Provides the (R)-glutamate required for cell wall biosynthesis.</text>
</comment>
<dbReference type="GO" id="GO:0008360">
    <property type="term" value="P:regulation of cell shape"/>
    <property type="evidence" value="ECO:0007669"/>
    <property type="project" value="UniProtKB-KW"/>
</dbReference>
<comment type="catalytic activity">
    <reaction evidence="5">
        <text>L-glutamate = D-glutamate</text>
        <dbReference type="Rhea" id="RHEA:12813"/>
        <dbReference type="ChEBI" id="CHEBI:29985"/>
        <dbReference type="ChEBI" id="CHEBI:29986"/>
        <dbReference type="EC" id="5.1.1.3"/>
    </reaction>
</comment>
<proteinExistence type="inferred from homology"/>
<keyword evidence="7" id="KW-0812">Transmembrane</keyword>
<dbReference type="Proteomes" id="UP000006901">
    <property type="component" value="Chromosome"/>
</dbReference>
<evidence type="ECO:0000313" key="9">
    <source>
        <dbReference type="Proteomes" id="UP000006901"/>
    </source>
</evidence>
<dbReference type="GO" id="GO:0009252">
    <property type="term" value="P:peptidoglycan biosynthetic process"/>
    <property type="evidence" value="ECO:0007669"/>
    <property type="project" value="UniProtKB-UniRule"/>
</dbReference>
<dbReference type="InterPro" id="IPR001920">
    <property type="entry name" value="Asp/Glu_race"/>
</dbReference>
<dbReference type="PANTHER" id="PTHR21198:SF7">
    <property type="entry name" value="ASPARTATE-GLUTAMATE RACEMASE FAMILY"/>
    <property type="match status" value="1"/>
</dbReference>
<organism evidence="8 9">
    <name type="scientific">Borreliella burgdorferi (strain ZS7)</name>
    <name type="common">Borrelia burgdorferi</name>
    <dbReference type="NCBI Taxonomy" id="445985"/>
    <lineage>
        <taxon>Bacteria</taxon>
        <taxon>Pseudomonadati</taxon>
        <taxon>Spirochaetota</taxon>
        <taxon>Spirochaetia</taxon>
        <taxon>Spirochaetales</taxon>
        <taxon>Borreliaceae</taxon>
        <taxon>Borreliella</taxon>
    </lineage>
</organism>
<dbReference type="UniPathway" id="UPA00219"/>
<evidence type="ECO:0000256" key="6">
    <source>
        <dbReference type="NCBIfam" id="TIGR00067"/>
    </source>
</evidence>
<feature type="active site" description="Proton donor/acceptor" evidence="5">
    <location>
        <position position="224"/>
    </location>
</feature>
<dbReference type="SUPFAM" id="SSF53681">
    <property type="entry name" value="Aspartate/glutamate racemase"/>
    <property type="match status" value="2"/>
</dbReference>
<sequence>MLNQFYYSLKLFLKKHLTIFIILILDINFVNIYTLLFRGDYYFVMKNFKEVIIIFDSGIGGLSYFKYIKSRIGGCQYVYVADNKNFPYGEKSPEYLLEAVLFLIEKLKKIYNIGALVLACNTISVSVYNKLNFVFPVVYTLPDVSSVSDLVLKRVLLIATNTTLESKFVKDQVNIHNDLIVKAAGELVNFVEYGENYKKYALRCLEALKFEVVNTGREIVFLGCTHYLHLKVMIEDFLKIPVYENRELVVKNLIRSMNFSEHKGNYYKNDFDFVDDEFYLTENKNLTFYQNFCKKYNLRFKGMIV</sequence>
<dbReference type="EC" id="5.1.1.3" evidence="5 6"/>